<keyword evidence="1" id="KW-0812">Transmembrane</keyword>
<evidence type="ECO:0000256" key="1">
    <source>
        <dbReference type="SAM" id="Phobius"/>
    </source>
</evidence>
<sequence length="103" mass="11624">MWFAVYMTGMIASLIASVYYSTTARQRGLHPLQSRMILGKMNVSLGVLVLLFGINQFTFADLSSLRIAVGIVLLFVGAVNLIFGLRNFFRYRQQWQNAAKNES</sequence>
<evidence type="ECO:0000313" key="2">
    <source>
        <dbReference type="EMBL" id="MBM7591303.1"/>
    </source>
</evidence>
<dbReference type="InterPro" id="IPR025618">
    <property type="entry name" value="YtpI"/>
</dbReference>
<dbReference type="RefSeq" id="WP_204519012.1">
    <property type="nucleotide sequence ID" value="NZ_BAABIN010000012.1"/>
</dbReference>
<comment type="caution">
    <text evidence="2">The sequence shown here is derived from an EMBL/GenBank/DDBJ whole genome shotgun (WGS) entry which is preliminary data.</text>
</comment>
<dbReference type="EMBL" id="JAFBEB010000010">
    <property type="protein sequence ID" value="MBM7591303.1"/>
    <property type="molecule type" value="Genomic_DNA"/>
</dbReference>
<evidence type="ECO:0000313" key="3">
    <source>
        <dbReference type="Proteomes" id="UP000717624"/>
    </source>
</evidence>
<gene>
    <name evidence="2" type="ORF">JOD01_002930</name>
</gene>
<dbReference type="Proteomes" id="UP000717624">
    <property type="component" value="Unassembled WGS sequence"/>
</dbReference>
<proteinExistence type="predicted"/>
<keyword evidence="1" id="KW-1133">Transmembrane helix</keyword>
<dbReference type="AlphaFoldDB" id="A0A939BTA1"/>
<reference evidence="2" key="1">
    <citation type="submission" date="2021-01" db="EMBL/GenBank/DDBJ databases">
        <title>Genomic Encyclopedia of Type Strains, Phase IV (KMG-IV): sequencing the most valuable type-strain genomes for metagenomic binning, comparative biology and taxonomic classification.</title>
        <authorList>
            <person name="Goeker M."/>
        </authorList>
    </citation>
    <scope>NUCLEOTIDE SEQUENCE</scope>
    <source>
        <strain evidence="2">DSM 25523</strain>
    </source>
</reference>
<accession>A0A939BTA1</accession>
<feature type="transmembrane region" description="Helical" evidence="1">
    <location>
        <begin position="65"/>
        <end position="85"/>
    </location>
</feature>
<name>A0A939BTA1_9BACL</name>
<keyword evidence="1" id="KW-0472">Membrane</keyword>
<evidence type="ECO:0008006" key="4">
    <source>
        <dbReference type="Google" id="ProtNLM"/>
    </source>
</evidence>
<protein>
    <recommendedName>
        <fullName evidence="4">YtpI-like protein</fullName>
    </recommendedName>
</protein>
<keyword evidence="3" id="KW-1185">Reference proteome</keyword>
<feature type="transmembrane region" description="Helical" evidence="1">
    <location>
        <begin position="6"/>
        <end position="22"/>
    </location>
</feature>
<feature type="transmembrane region" description="Helical" evidence="1">
    <location>
        <begin position="43"/>
        <end position="59"/>
    </location>
</feature>
<dbReference type="Pfam" id="PF14007">
    <property type="entry name" value="YtpI"/>
    <property type="match status" value="1"/>
</dbReference>
<organism evidence="2 3">
    <name type="scientific">Brevibacillus fulvus</name>
    <dbReference type="NCBI Taxonomy" id="1125967"/>
    <lineage>
        <taxon>Bacteria</taxon>
        <taxon>Bacillati</taxon>
        <taxon>Bacillota</taxon>
        <taxon>Bacilli</taxon>
        <taxon>Bacillales</taxon>
        <taxon>Paenibacillaceae</taxon>
        <taxon>Brevibacillus</taxon>
    </lineage>
</organism>